<sequence length="144" mass="14305">MNTSTNTPAHASSNTSTNNTTKTALRRPLTVVGASAAALAAWVLAVPVAGIELTARMGAGVDQVGPAAVVVASLLAGLAGWALLAVLERFTARGGRIWTVVALTVLGLSLLGPLGSAVGTAATVVLLLLHLVVGAVLVPGLARR</sequence>
<evidence type="ECO:0000313" key="4">
    <source>
        <dbReference type="Proteomes" id="UP000295136"/>
    </source>
</evidence>
<feature type="transmembrane region" description="Helical" evidence="2">
    <location>
        <begin position="29"/>
        <end position="51"/>
    </location>
</feature>
<feature type="transmembrane region" description="Helical" evidence="2">
    <location>
        <begin position="121"/>
        <end position="142"/>
    </location>
</feature>
<accession>A0A4R5FIG2</accession>
<comment type="caution">
    <text evidence="3">The sequence shown here is derived from an EMBL/GenBank/DDBJ whole genome shotgun (WGS) entry which is preliminary data.</text>
</comment>
<reference evidence="3 4" key="1">
    <citation type="submission" date="2019-03" db="EMBL/GenBank/DDBJ databases">
        <title>Draft genome sequences of novel Actinobacteria.</title>
        <authorList>
            <person name="Sahin N."/>
            <person name="Ay H."/>
            <person name="Saygin H."/>
        </authorList>
    </citation>
    <scope>NUCLEOTIDE SEQUENCE [LARGE SCALE GENOMIC DNA]</scope>
    <source>
        <strain evidence="3 4">6K102</strain>
    </source>
</reference>
<name>A0A4R5FIG2_9ACTN</name>
<dbReference type="Proteomes" id="UP000295136">
    <property type="component" value="Unassembled WGS sequence"/>
</dbReference>
<proteinExistence type="predicted"/>
<dbReference type="EMBL" id="SMLD01000042">
    <property type="protein sequence ID" value="TDE51527.1"/>
    <property type="molecule type" value="Genomic_DNA"/>
</dbReference>
<keyword evidence="2" id="KW-1133">Transmembrane helix</keyword>
<keyword evidence="4" id="KW-1185">Reference proteome</keyword>
<gene>
    <name evidence="3" type="ORF">E1295_18155</name>
</gene>
<dbReference type="RefSeq" id="WP_132631502.1">
    <property type="nucleotide sequence ID" value="NZ_SMLD01000042.1"/>
</dbReference>
<feature type="transmembrane region" description="Helical" evidence="2">
    <location>
        <begin position="97"/>
        <end position="115"/>
    </location>
</feature>
<evidence type="ECO:0000313" key="3">
    <source>
        <dbReference type="EMBL" id="TDE51527.1"/>
    </source>
</evidence>
<protein>
    <submittedName>
        <fullName evidence="3">Uncharacterized protein</fullName>
    </submittedName>
</protein>
<keyword evidence="2" id="KW-0812">Transmembrane</keyword>
<organism evidence="3 4">
    <name type="scientific">Nonomuraea mesophila</name>
    <dbReference type="NCBI Taxonomy" id="2530382"/>
    <lineage>
        <taxon>Bacteria</taxon>
        <taxon>Bacillati</taxon>
        <taxon>Actinomycetota</taxon>
        <taxon>Actinomycetes</taxon>
        <taxon>Streptosporangiales</taxon>
        <taxon>Streptosporangiaceae</taxon>
        <taxon>Nonomuraea</taxon>
    </lineage>
</organism>
<evidence type="ECO:0000256" key="2">
    <source>
        <dbReference type="SAM" id="Phobius"/>
    </source>
</evidence>
<feature type="transmembrane region" description="Helical" evidence="2">
    <location>
        <begin position="63"/>
        <end position="85"/>
    </location>
</feature>
<evidence type="ECO:0000256" key="1">
    <source>
        <dbReference type="SAM" id="MobiDB-lite"/>
    </source>
</evidence>
<dbReference type="InterPro" id="IPR045713">
    <property type="entry name" value="DUF6069"/>
</dbReference>
<dbReference type="Pfam" id="PF19545">
    <property type="entry name" value="DUF6069"/>
    <property type="match status" value="1"/>
</dbReference>
<keyword evidence="2" id="KW-0472">Membrane</keyword>
<feature type="region of interest" description="Disordered" evidence="1">
    <location>
        <begin position="1"/>
        <end position="22"/>
    </location>
</feature>
<dbReference type="AlphaFoldDB" id="A0A4R5FIG2"/>